<evidence type="ECO:0000313" key="11">
    <source>
        <dbReference type="Proteomes" id="UP000619265"/>
    </source>
</evidence>
<dbReference type="Gramene" id="Jr13_09460_p1">
    <property type="protein sequence ID" value="cds.Jr13_09460_p1"/>
    <property type="gene ID" value="Jr13_09460"/>
</dbReference>
<keyword evidence="8 9" id="KW-0472">Membrane</keyword>
<keyword evidence="7" id="KW-0811">Translocation</keyword>
<dbReference type="GO" id="GO:0016020">
    <property type="term" value="C:membrane"/>
    <property type="evidence" value="ECO:0007669"/>
    <property type="project" value="UniProtKB-SubCell"/>
</dbReference>
<comment type="caution">
    <text evidence="10">The sequence shown here is derived from an EMBL/GenBank/DDBJ whole genome shotgun (WGS) entry which is preliminary data.</text>
</comment>
<dbReference type="PANTHER" id="PTHR37247">
    <property type="entry name" value="TRANSMEMBRANE PROTEIN"/>
    <property type="match status" value="1"/>
</dbReference>
<dbReference type="Proteomes" id="UP000619265">
    <property type="component" value="Unassembled WGS sequence"/>
</dbReference>
<name>A0A833TZ19_JUGRE</name>
<dbReference type="PANTHER" id="PTHR37247:SF1">
    <property type="entry name" value="TRANSMEMBRANE PROTEIN"/>
    <property type="match status" value="1"/>
</dbReference>
<organism evidence="10 11">
    <name type="scientific">Juglans regia</name>
    <name type="common">English walnut</name>
    <dbReference type="NCBI Taxonomy" id="51240"/>
    <lineage>
        <taxon>Eukaryota</taxon>
        <taxon>Viridiplantae</taxon>
        <taxon>Streptophyta</taxon>
        <taxon>Embryophyta</taxon>
        <taxon>Tracheophyta</taxon>
        <taxon>Spermatophyta</taxon>
        <taxon>Magnoliopsida</taxon>
        <taxon>eudicotyledons</taxon>
        <taxon>Gunneridae</taxon>
        <taxon>Pentapetalae</taxon>
        <taxon>rosids</taxon>
        <taxon>fabids</taxon>
        <taxon>Fagales</taxon>
        <taxon>Juglandaceae</taxon>
        <taxon>Juglans</taxon>
    </lineage>
</organism>
<keyword evidence="5" id="KW-0653">Protein transport</keyword>
<evidence type="ECO:0000256" key="6">
    <source>
        <dbReference type="ARBA" id="ARBA00022989"/>
    </source>
</evidence>
<keyword evidence="6 9" id="KW-1133">Transmembrane helix</keyword>
<protein>
    <submittedName>
        <fullName evidence="10">Uncharacterized protein</fullName>
    </submittedName>
</protein>
<evidence type="ECO:0000256" key="3">
    <source>
        <dbReference type="ARBA" id="ARBA00022448"/>
    </source>
</evidence>
<dbReference type="AlphaFoldDB" id="A0A833TZ19"/>
<evidence type="ECO:0000256" key="9">
    <source>
        <dbReference type="SAM" id="Phobius"/>
    </source>
</evidence>
<evidence type="ECO:0000256" key="8">
    <source>
        <dbReference type="ARBA" id="ARBA00023136"/>
    </source>
</evidence>
<gene>
    <name evidence="10" type="ORF">F2P56_029511</name>
</gene>
<dbReference type="GO" id="GO:0006605">
    <property type="term" value="P:protein targeting"/>
    <property type="evidence" value="ECO:0007669"/>
    <property type="project" value="InterPro"/>
</dbReference>
<reference evidence="10" key="1">
    <citation type="submission" date="2015-10" db="EMBL/GenBank/DDBJ databases">
        <authorList>
            <person name="Martinez-Garcia P.J."/>
            <person name="Crepeau M.W."/>
            <person name="Puiu D."/>
            <person name="Gonzalez-Ibeas D."/>
            <person name="Whalen J."/>
            <person name="Stevens K."/>
            <person name="Paul R."/>
            <person name="Butterfield T."/>
            <person name="Britton M."/>
            <person name="Reagan R."/>
            <person name="Chakraborty S."/>
            <person name="Walawage S.L."/>
            <person name="Vasquez-Gross H.A."/>
            <person name="Cardeno C."/>
            <person name="Famula R."/>
            <person name="Pratt K."/>
            <person name="Kuruganti S."/>
            <person name="Aradhya M.K."/>
            <person name="Leslie C.A."/>
            <person name="Dandekar A.M."/>
            <person name="Salzberg S.L."/>
            <person name="Wegrzyn J.L."/>
            <person name="Langley C.H."/>
            <person name="Neale D.B."/>
        </authorList>
    </citation>
    <scope>NUCLEOTIDE SEQUENCE</scope>
    <source>
        <tissue evidence="10">Leaves</tissue>
    </source>
</reference>
<reference evidence="10" key="2">
    <citation type="submission" date="2020-03" db="EMBL/GenBank/DDBJ databases">
        <title>Walnut 2.0.</title>
        <authorList>
            <person name="Marrano A."/>
            <person name="Britton M."/>
            <person name="Zimin A.V."/>
            <person name="Zaini P.A."/>
            <person name="Workman R."/>
            <person name="Puiu D."/>
            <person name="Bianco L."/>
            <person name="Allen B.J."/>
            <person name="Troggio M."/>
            <person name="Leslie C.A."/>
            <person name="Timp W."/>
            <person name="Dendekar A."/>
            <person name="Salzberg S.L."/>
            <person name="Neale D.B."/>
        </authorList>
    </citation>
    <scope>NUCLEOTIDE SEQUENCE</scope>
    <source>
        <tissue evidence="10">Leaves</tissue>
    </source>
</reference>
<dbReference type="Pfam" id="PF00584">
    <property type="entry name" value="SecE"/>
    <property type="match status" value="1"/>
</dbReference>
<evidence type="ECO:0000256" key="7">
    <source>
        <dbReference type="ARBA" id="ARBA00023010"/>
    </source>
</evidence>
<comment type="subcellular location">
    <subcellularLocation>
        <location evidence="1">Membrane</location>
    </subcellularLocation>
</comment>
<evidence type="ECO:0000256" key="4">
    <source>
        <dbReference type="ARBA" id="ARBA00022692"/>
    </source>
</evidence>
<evidence type="ECO:0000313" key="10">
    <source>
        <dbReference type="EMBL" id="KAF5449022.1"/>
    </source>
</evidence>
<feature type="transmembrane region" description="Helical" evidence="9">
    <location>
        <begin position="183"/>
        <end position="204"/>
    </location>
</feature>
<evidence type="ECO:0000256" key="5">
    <source>
        <dbReference type="ARBA" id="ARBA00022927"/>
    </source>
</evidence>
<keyword evidence="4 9" id="KW-0812">Transmembrane</keyword>
<dbReference type="InterPro" id="IPR001901">
    <property type="entry name" value="Translocase_SecE/Sec61-g"/>
</dbReference>
<proteinExistence type="inferred from homology"/>
<sequence length="216" mass="24017">HIRTRLVPVFPPSLPHGSFSFSPARLFPAATASELLSGSHCTSSWQVSNQVWTRMVFVSGLQASSGLVHWHPKLPFKGERYDSARFSGCNAFQLPARMIHRARIQYSRPEHFGTRYAMSGGRSGERIQHQLSSGDDLSEEPFWVSLIKDAVWGLKSLFVFLAEQPSQLKYIEWPGLQSTLKTAILTLVLVAVLIVAVSSVDSALSYMSTSILRKTP</sequence>
<evidence type="ECO:0000256" key="2">
    <source>
        <dbReference type="ARBA" id="ARBA00008274"/>
    </source>
</evidence>
<comment type="similarity">
    <text evidence="2">Belongs to the SecE/SEC61-gamma family.</text>
</comment>
<feature type="non-terminal residue" evidence="10">
    <location>
        <position position="216"/>
    </location>
</feature>
<dbReference type="EMBL" id="LIHL02000013">
    <property type="protein sequence ID" value="KAF5449022.1"/>
    <property type="molecule type" value="Genomic_DNA"/>
</dbReference>
<evidence type="ECO:0000256" key="1">
    <source>
        <dbReference type="ARBA" id="ARBA00004370"/>
    </source>
</evidence>
<dbReference type="GO" id="GO:0006886">
    <property type="term" value="P:intracellular protein transport"/>
    <property type="evidence" value="ECO:0007669"/>
    <property type="project" value="InterPro"/>
</dbReference>
<accession>A0A833TZ19</accession>
<keyword evidence="3" id="KW-0813">Transport</keyword>